<accession>A0A087UTH7</accession>
<sequence length="136" mass="15598">MMVNKVKQRKKGDESVKEGDRFSEQTANETHLKEIWGDVSRNATVRNAENLLINQISGLSDINNSDFRDNNERLLNKKKQTCCTQPNDRSSDIPNQLQNVIFNKDIKPVTFSIEIDIAAVIMLIVAIWTRMRHLGE</sequence>
<keyword evidence="2" id="KW-1133">Transmembrane helix</keyword>
<feature type="non-terminal residue" evidence="3">
    <location>
        <position position="136"/>
    </location>
</feature>
<evidence type="ECO:0000256" key="1">
    <source>
        <dbReference type="SAM" id="MobiDB-lite"/>
    </source>
</evidence>
<name>A0A087UTH7_STEMI</name>
<feature type="region of interest" description="Disordered" evidence="1">
    <location>
        <begin position="1"/>
        <end position="27"/>
    </location>
</feature>
<proteinExistence type="predicted"/>
<evidence type="ECO:0000313" key="3">
    <source>
        <dbReference type="EMBL" id="KFM80666.1"/>
    </source>
</evidence>
<feature type="compositionally biased region" description="Basic residues" evidence="1">
    <location>
        <begin position="1"/>
        <end position="10"/>
    </location>
</feature>
<feature type="compositionally biased region" description="Basic and acidic residues" evidence="1">
    <location>
        <begin position="11"/>
        <end position="23"/>
    </location>
</feature>
<gene>
    <name evidence="3" type="ORF">X975_13936</name>
</gene>
<organism evidence="3 4">
    <name type="scientific">Stegodyphus mimosarum</name>
    <name type="common">African social velvet spider</name>
    <dbReference type="NCBI Taxonomy" id="407821"/>
    <lineage>
        <taxon>Eukaryota</taxon>
        <taxon>Metazoa</taxon>
        <taxon>Ecdysozoa</taxon>
        <taxon>Arthropoda</taxon>
        <taxon>Chelicerata</taxon>
        <taxon>Arachnida</taxon>
        <taxon>Araneae</taxon>
        <taxon>Araneomorphae</taxon>
        <taxon>Entelegynae</taxon>
        <taxon>Eresoidea</taxon>
        <taxon>Eresidae</taxon>
        <taxon>Stegodyphus</taxon>
    </lineage>
</organism>
<evidence type="ECO:0000313" key="4">
    <source>
        <dbReference type="Proteomes" id="UP000054359"/>
    </source>
</evidence>
<keyword evidence="2" id="KW-0472">Membrane</keyword>
<dbReference type="EMBL" id="KK121532">
    <property type="protein sequence ID" value="KFM80666.1"/>
    <property type="molecule type" value="Genomic_DNA"/>
</dbReference>
<feature type="transmembrane region" description="Helical" evidence="2">
    <location>
        <begin position="109"/>
        <end position="128"/>
    </location>
</feature>
<keyword evidence="4" id="KW-1185">Reference proteome</keyword>
<dbReference type="OrthoDB" id="292747at2759"/>
<keyword evidence="2" id="KW-0812">Transmembrane</keyword>
<dbReference type="Proteomes" id="UP000054359">
    <property type="component" value="Unassembled WGS sequence"/>
</dbReference>
<reference evidence="3 4" key="1">
    <citation type="submission" date="2013-11" db="EMBL/GenBank/DDBJ databases">
        <title>Genome sequencing of Stegodyphus mimosarum.</title>
        <authorList>
            <person name="Bechsgaard J."/>
        </authorList>
    </citation>
    <scope>NUCLEOTIDE SEQUENCE [LARGE SCALE GENOMIC DNA]</scope>
</reference>
<protein>
    <submittedName>
        <fullName evidence="3">Uncharacterized protein</fullName>
    </submittedName>
</protein>
<dbReference type="AlphaFoldDB" id="A0A087UTH7"/>
<evidence type="ECO:0000256" key="2">
    <source>
        <dbReference type="SAM" id="Phobius"/>
    </source>
</evidence>